<feature type="signal peptide" evidence="5">
    <location>
        <begin position="1"/>
        <end position="21"/>
    </location>
</feature>
<evidence type="ECO:0000256" key="5">
    <source>
        <dbReference type="SAM" id="SignalP"/>
    </source>
</evidence>
<feature type="compositionally biased region" description="Polar residues" evidence="4">
    <location>
        <begin position="168"/>
        <end position="189"/>
    </location>
</feature>
<dbReference type="SMART" id="SM00631">
    <property type="entry name" value="Zn_pept"/>
    <property type="match status" value="1"/>
</dbReference>
<dbReference type="GO" id="GO:0004181">
    <property type="term" value="F:metallocarboxypeptidase activity"/>
    <property type="evidence" value="ECO:0007669"/>
    <property type="project" value="InterPro"/>
</dbReference>
<feature type="domain" description="Peptidase M14" evidence="6">
    <location>
        <begin position="62"/>
        <end position="352"/>
    </location>
</feature>
<dbReference type="RefSeq" id="WP_111513594.1">
    <property type="nucleotide sequence ID" value="NZ_QFYR01000001.1"/>
</dbReference>
<dbReference type="Gene3D" id="3.40.630.10">
    <property type="entry name" value="Zn peptidases"/>
    <property type="match status" value="1"/>
</dbReference>
<dbReference type="CDD" id="cd06241">
    <property type="entry name" value="M14-like"/>
    <property type="match status" value="1"/>
</dbReference>
<dbReference type="EMBL" id="QFYR01000001">
    <property type="protein sequence ID" value="RAK57142.1"/>
    <property type="molecule type" value="Genomic_DNA"/>
</dbReference>
<proteinExistence type="inferred from homology"/>
<evidence type="ECO:0000313" key="7">
    <source>
        <dbReference type="EMBL" id="RAK57142.1"/>
    </source>
</evidence>
<keyword evidence="7" id="KW-0645">Protease</keyword>
<dbReference type="GO" id="GO:0008270">
    <property type="term" value="F:zinc ion binding"/>
    <property type="evidence" value="ECO:0007669"/>
    <property type="project" value="InterPro"/>
</dbReference>
<evidence type="ECO:0000256" key="1">
    <source>
        <dbReference type="ARBA" id="ARBA00001947"/>
    </source>
</evidence>
<evidence type="ECO:0000313" key="8">
    <source>
        <dbReference type="Proteomes" id="UP000249725"/>
    </source>
</evidence>
<dbReference type="GO" id="GO:0006508">
    <property type="term" value="P:proteolysis"/>
    <property type="evidence" value="ECO:0007669"/>
    <property type="project" value="InterPro"/>
</dbReference>
<evidence type="ECO:0000256" key="2">
    <source>
        <dbReference type="ARBA" id="ARBA00005988"/>
    </source>
</evidence>
<protein>
    <submittedName>
        <fullName evidence="7">Carboxypeptidase</fullName>
    </submittedName>
</protein>
<dbReference type="AlphaFoldDB" id="A0A328AQ36"/>
<gene>
    <name evidence="7" type="ORF">DJ018_04075</name>
</gene>
<comment type="caution">
    <text evidence="3">Lacks conserved residue(s) required for the propagation of feature annotation.</text>
</comment>
<dbReference type="PANTHER" id="PTHR11705">
    <property type="entry name" value="PROTEASE FAMILY M14 CARBOXYPEPTIDASE A,B"/>
    <property type="match status" value="1"/>
</dbReference>
<evidence type="ECO:0000259" key="6">
    <source>
        <dbReference type="PROSITE" id="PS52035"/>
    </source>
</evidence>
<dbReference type="OrthoDB" id="9767214at2"/>
<dbReference type="GO" id="GO:0005615">
    <property type="term" value="C:extracellular space"/>
    <property type="evidence" value="ECO:0007669"/>
    <property type="project" value="TreeGrafter"/>
</dbReference>
<dbReference type="Pfam" id="PF00246">
    <property type="entry name" value="Peptidase_M14"/>
    <property type="match status" value="1"/>
</dbReference>
<evidence type="ECO:0000256" key="4">
    <source>
        <dbReference type="SAM" id="MobiDB-lite"/>
    </source>
</evidence>
<comment type="similarity">
    <text evidence="2 3">Belongs to the peptidase M14 family.</text>
</comment>
<keyword evidence="7" id="KW-0121">Carboxypeptidase</keyword>
<dbReference type="Proteomes" id="UP000249725">
    <property type="component" value="Unassembled WGS sequence"/>
</dbReference>
<organism evidence="7 8">
    <name type="scientific">Phenylobacterium deserti</name>
    <dbReference type="NCBI Taxonomy" id="1914756"/>
    <lineage>
        <taxon>Bacteria</taxon>
        <taxon>Pseudomonadati</taxon>
        <taxon>Pseudomonadota</taxon>
        <taxon>Alphaproteobacteria</taxon>
        <taxon>Caulobacterales</taxon>
        <taxon>Caulobacteraceae</taxon>
        <taxon>Phenylobacterium</taxon>
    </lineage>
</organism>
<keyword evidence="7" id="KW-0378">Hydrolase</keyword>
<accession>A0A328AQ36</accession>
<comment type="caution">
    <text evidence="7">The sequence shown here is derived from an EMBL/GenBank/DDBJ whole genome shotgun (WGS) entry which is preliminary data.</text>
</comment>
<dbReference type="PROSITE" id="PS52035">
    <property type="entry name" value="PEPTIDASE_M14"/>
    <property type="match status" value="1"/>
</dbReference>
<name>A0A328AQ36_9CAUL</name>
<dbReference type="PANTHER" id="PTHR11705:SF145">
    <property type="entry name" value="PEPTIDASE M14 CARBOXYPEPTIDASE A DOMAIN-CONTAINING PROTEIN"/>
    <property type="match status" value="1"/>
</dbReference>
<feature type="region of interest" description="Disordered" evidence="4">
    <location>
        <begin position="167"/>
        <end position="189"/>
    </location>
</feature>
<feature type="chain" id="PRO_5016239011" evidence="5">
    <location>
        <begin position="22"/>
        <end position="606"/>
    </location>
</feature>
<comment type="cofactor">
    <cofactor evidence="1">
        <name>Zn(2+)</name>
        <dbReference type="ChEBI" id="CHEBI:29105"/>
    </cofactor>
</comment>
<sequence length="606" mass="66669">MKTACSLLALALLAAAAPAQAQPAPWSDTLPPALPWRGKSEQLVAKASDPWITPSERAGFASTPSYADTVAYVERLAAASPLFRIERFGRTPEGRDLIAVVASKDPAGALDPAKPLVLIQAGIHSGEIDGKDAGLMLLRDMAFRGKAGLLDRANLVFVPIFNADGHENTSPFSRPNQRGPQSQGWRTTGQNINLNRDYAKADSPEMQAMLGLIGKYDPDLYLDVHVTDGVDYVHDITFSFPGWHGRYARSPQGGAWLDKVYRPQLEAALRAAGHFPAPYLDPVDPRAPEKGIAVGPDSPRFSTGYGDARRLPTVLIETHSLKPYRQRVLGTYVLLEQTLKTAAAAGAELKAAKAADRALRPEKVVLSYKPNETTPVDSFEFLPVQRETYRSAASGRDEVRWLGKPGKPVRVPVFGADPDIVVERPAAYWVSATKPEIIDRLRRHGVQFETLSEPRTVSVEVTRLSGAVQNPRADKEGRWPVKVEGYAPEMRQMTYPADSVRVATDQPLGELASLMLEARSPDGFLAWGFFPEILQRTEYMEGYIVAPLAERMLAADPTLKAEFEAKLAADPAFAADANARLAWFYQRTPFFDRRFEIYPVGRELAR</sequence>
<dbReference type="InterPro" id="IPR000834">
    <property type="entry name" value="Peptidase_M14"/>
</dbReference>
<keyword evidence="5" id="KW-0732">Signal</keyword>
<dbReference type="SUPFAM" id="SSF53187">
    <property type="entry name" value="Zn-dependent exopeptidases"/>
    <property type="match status" value="1"/>
</dbReference>
<evidence type="ECO:0000256" key="3">
    <source>
        <dbReference type="PROSITE-ProRule" id="PRU01379"/>
    </source>
</evidence>
<reference evidence="8" key="1">
    <citation type="submission" date="2018-05" db="EMBL/GenBank/DDBJ databases">
        <authorList>
            <person name="Li X."/>
        </authorList>
    </citation>
    <scope>NUCLEOTIDE SEQUENCE [LARGE SCALE GENOMIC DNA]</scope>
    <source>
        <strain evidence="8">YIM 73061</strain>
    </source>
</reference>
<keyword evidence="8" id="KW-1185">Reference proteome</keyword>